<feature type="compositionally biased region" description="Low complexity" evidence="1">
    <location>
        <begin position="88"/>
        <end position="112"/>
    </location>
</feature>
<sequence>MFKWVSWVIRMGATALLLSFLCIWTTGYIVNSYMETIVKQLNLPVEIKPIALSGIWGTLWGAGGSPSKTAEIDKDDKDGKDEKTDEASSTPSSSPKPSSEASPSPSSHPSESVGGEDGDDDTPASDQPSDEPSNPADASADPDAVPGEDGTVPVMGSAGESAGTGTQLTDEQRQSLYALVVSKLNPSQLQQLSDALKGGQTPEQMKAVQEMLKSALTNDEFVQMMGILQGPEKPDTSGNEEQ</sequence>
<organism evidence="2 3">
    <name type="scientific">Cohnella suwonensis</name>
    <dbReference type="NCBI Taxonomy" id="696072"/>
    <lineage>
        <taxon>Bacteria</taxon>
        <taxon>Bacillati</taxon>
        <taxon>Bacillota</taxon>
        <taxon>Bacilli</taxon>
        <taxon>Bacillales</taxon>
        <taxon>Paenibacillaceae</taxon>
        <taxon>Cohnella</taxon>
    </lineage>
</organism>
<reference evidence="3" key="1">
    <citation type="journal article" date="2019" name="Int. J. Syst. Evol. Microbiol.">
        <title>The Global Catalogue of Microorganisms (GCM) 10K type strain sequencing project: providing services to taxonomists for standard genome sequencing and annotation.</title>
        <authorList>
            <consortium name="The Broad Institute Genomics Platform"/>
            <consortium name="The Broad Institute Genome Sequencing Center for Infectious Disease"/>
            <person name="Wu L."/>
            <person name="Ma J."/>
        </authorList>
    </citation>
    <scope>NUCLEOTIDE SEQUENCE [LARGE SCALE GENOMIC DNA]</scope>
    <source>
        <strain evidence="3">CCUG 57113</strain>
    </source>
</reference>
<evidence type="ECO:0000313" key="3">
    <source>
        <dbReference type="Proteomes" id="UP001596105"/>
    </source>
</evidence>
<dbReference type="EMBL" id="JBHSMH010000034">
    <property type="protein sequence ID" value="MFC5469388.1"/>
    <property type="molecule type" value="Genomic_DNA"/>
</dbReference>
<evidence type="ECO:0000313" key="2">
    <source>
        <dbReference type="EMBL" id="MFC5469388.1"/>
    </source>
</evidence>
<evidence type="ECO:0008006" key="4">
    <source>
        <dbReference type="Google" id="ProtNLM"/>
    </source>
</evidence>
<name>A0ABW0LXQ5_9BACL</name>
<dbReference type="Proteomes" id="UP001596105">
    <property type="component" value="Unassembled WGS sequence"/>
</dbReference>
<comment type="caution">
    <text evidence="2">The sequence shown here is derived from an EMBL/GenBank/DDBJ whole genome shotgun (WGS) entry which is preliminary data.</text>
</comment>
<protein>
    <recommendedName>
        <fullName evidence="4">Spore coat protein</fullName>
    </recommendedName>
</protein>
<feature type="compositionally biased region" description="Basic and acidic residues" evidence="1">
    <location>
        <begin position="70"/>
        <end position="86"/>
    </location>
</feature>
<feature type="compositionally biased region" description="Low complexity" evidence="1">
    <location>
        <begin position="130"/>
        <end position="144"/>
    </location>
</feature>
<accession>A0ABW0LXQ5</accession>
<feature type="compositionally biased region" description="Acidic residues" evidence="1">
    <location>
        <begin position="114"/>
        <end position="123"/>
    </location>
</feature>
<feature type="region of interest" description="Disordered" evidence="1">
    <location>
        <begin position="63"/>
        <end position="170"/>
    </location>
</feature>
<keyword evidence="3" id="KW-1185">Reference proteome</keyword>
<proteinExistence type="predicted"/>
<dbReference type="RefSeq" id="WP_209750177.1">
    <property type="nucleotide sequence ID" value="NZ_JBHSMH010000034.1"/>
</dbReference>
<gene>
    <name evidence="2" type="ORF">ACFPPD_11710</name>
</gene>
<evidence type="ECO:0000256" key="1">
    <source>
        <dbReference type="SAM" id="MobiDB-lite"/>
    </source>
</evidence>